<dbReference type="SUPFAM" id="SSF53850">
    <property type="entry name" value="Periplasmic binding protein-like II"/>
    <property type="match status" value="1"/>
</dbReference>
<dbReference type="PANTHER" id="PTHR31528">
    <property type="entry name" value="4-AMINO-5-HYDROXYMETHYL-2-METHYLPYRIMIDINE PHOSPHATE SYNTHASE THI11-RELATED"/>
    <property type="match status" value="1"/>
</dbReference>
<dbReference type="OrthoDB" id="5348911at2"/>
<dbReference type="RefSeq" id="WP_125004610.1">
    <property type="nucleotide sequence ID" value="NZ_RQXT01000045.1"/>
</dbReference>
<dbReference type="EMBL" id="RQXT01000045">
    <property type="protein sequence ID" value="RRH94111.1"/>
    <property type="molecule type" value="Genomic_DNA"/>
</dbReference>
<dbReference type="Pfam" id="PF09084">
    <property type="entry name" value="NMT1"/>
    <property type="match status" value="1"/>
</dbReference>
<dbReference type="GO" id="GO:0009228">
    <property type="term" value="P:thiamine biosynthetic process"/>
    <property type="evidence" value="ECO:0007669"/>
    <property type="project" value="InterPro"/>
</dbReference>
<keyword evidence="4" id="KW-1185">Reference proteome</keyword>
<sequence>MRKLLQSYAMTTMVTALLAALGSMPAGAAEKMKVTLNWLPDNGSIGIIYADALGYYKDAGIDLDIEPGKGSGATSQLVAGGSTDVGLASASSAIGIASKGAPLKVIAPIYQVVDWGITSLKDTPITKPKDLEGKTIALAPGAADIPLFDTMLKLNGVDKSKVNIQMVSGAGGVPLLAEKQIDGISAAPGDVMIPLATKGIEAKQMFYKDWGAPLVGISLIARADKLEQNPELYKKFVDATLKGYSEVAKHPSAAVDALRERYPDAAPKEELMEELTKFDIPLFCTAGAPGIGAVPAATWTTTGEILTATFGSLGDGGIAAKHTESYLPAQLPACP</sequence>
<feature type="signal peptide" evidence="1">
    <location>
        <begin position="1"/>
        <end position="28"/>
    </location>
</feature>
<dbReference type="Gene3D" id="3.40.190.10">
    <property type="entry name" value="Periplasmic binding protein-like II"/>
    <property type="match status" value="2"/>
</dbReference>
<gene>
    <name evidence="3" type="ORF">EH240_27820</name>
</gene>
<dbReference type="AlphaFoldDB" id="A0A3P3F684"/>
<organism evidence="3 4">
    <name type="scientific">Mesorhizobium tamadayense</name>
    <dbReference type="NCBI Taxonomy" id="425306"/>
    <lineage>
        <taxon>Bacteria</taxon>
        <taxon>Pseudomonadati</taxon>
        <taxon>Pseudomonadota</taxon>
        <taxon>Alphaproteobacteria</taxon>
        <taxon>Hyphomicrobiales</taxon>
        <taxon>Phyllobacteriaceae</taxon>
        <taxon>Mesorhizobium</taxon>
    </lineage>
</organism>
<reference evidence="3 4" key="1">
    <citation type="submission" date="2018-11" db="EMBL/GenBank/DDBJ databases">
        <title>the genome of Mesorhizobium tamadayense DSM 28320.</title>
        <authorList>
            <person name="Gao J."/>
        </authorList>
    </citation>
    <scope>NUCLEOTIDE SEQUENCE [LARGE SCALE GENOMIC DNA]</scope>
    <source>
        <strain evidence="3 4">DSM 28320</strain>
    </source>
</reference>
<keyword evidence="1" id="KW-0732">Signal</keyword>
<proteinExistence type="predicted"/>
<evidence type="ECO:0000256" key="1">
    <source>
        <dbReference type="SAM" id="SignalP"/>
    </source>
</evidence>
<comment type="caution">
    <text evidence="3">The sequence shown here is derived from an EMBL/GenBank/DDBJ whole genome shotgun (WGS) entry which is preliminary data.</text>
</comment>
<name>A0A3P3F684_9HYPH</name>
<evidence type="ECO:0000313" key="3">
    <source>
        <dbReference type="EMBL" id="RRH94111.1"/>
    </source>
</evidence>
<dbReference type="PANTHER" id="PTHR31528:SF3">
    <property type="entry name" value="THIAMINE BIOSYNTHESIS PROTEIN HI_0357-RELATED"/>
    <property type="match status" value="1"/>
</dbReference>
<dbReference type="InterPro" id="IPR027939">
    <property type="entry name" value="NMT1/THI5"/>
</dbReference>
<evidence type="ECO:0000313" key="4">
    <source>
        <dbReference type="Proteomes" id="UP000273786"/>
    </source>
</evidence>
<evidence type="ECO:0000259" key="2">
    <source>
        <dbReference type="Pfam" id="PF09084"/>
    </source>
</evidence>
<dbReference type="Proteomes" id="UP000273786">
    <property type="component" value="Unassembled WGS sequence"/>
</dbReference>
<dbReference type="InterPro" id="IPR015168">
    <property type="entry name" value="SsuA/THI5"/>
</dbReference>
<feature type="chain" id="PRO_5018225745" description="SsuA/THI5-like domain-containing protein" evidence="1">
    <location>
        <begin position="29"/>
        <end position="335"/>
    </location>
</feature>
<protein>
    <recommendedName>
        <fullName evidence="2">SsuA/THI5-like domain-containing protein</fullName>
    </recommendedName>
</protein>
<accession>A0A3P3F684</accession>
<feature type="domain" description="SsuA/THI5-like" evidence="2">
    <location>
        <begin position="44"/>
        <end position="254"/>
    </location>
</feature>